<dbReference type="Proteomes" id="UP001163255">
    <property type="component" value="Chromosome"/>
</dbReference>
<reference evidence="15" key="1">
    <citation type="submission" date="2022-10" db="EMBL/GenBank/DDBJ databases">
        <title>Completed Genome Sequence of two octocoral isolated bacterium, Endozoicomonas euniceicola EF212T and Endozoicomonas gorgoniicola PS125T.</title>
        <authorList>
            <person name="Chiou Y.-J."/>
            <person name="Chen Y.-H."/>
        </authorList>
    </citation>
    <scope>NUCLEOTIDE SEQUENCE</scope>
    <source>
        <strain evidence="15">EF212</strain>
    </source>
</reference>
<evidence type="ECO:0000256" key="5">
    <source>
        <dbReference type="ARBA" id="ARBA00022840"/>
    </source>
</evidence>
<dbReference type="SUPFAM" id="SSF52540">
    <property type="entry name" value="P-loop containing nucleoside triphosphate hydrolases"/>
    <property type="match status" value="1"/>
</dbReference>
<evidence type="ECO:0000256" key="4">
    <source>
        <dbReference type="ARBA" id="ARBA00022741"/>
    </source>
</evidence>
<comment type="function">
    <text evidence="8 10">Plays an essential role in the initiation and regulation of chromosomal replication. ATP-DnaA binds to the origin of replication (oriC) to initiate formation of the DNA replication initiation complex once per cell cycle. Binds the DnaA box (a 9 base pair repeat at the origin) and separates the double-stranded (ds)DNA. Forms a right-handed helical filament on oriC DNA; dsDNA binds to the exterior of the filament while single-stranded (ss)DNA is stabiized in the filament's interior. The ATP-DnaA-oriC complex binds and stabilizes one strand of the AT-rich DNA unwinding element (DUE), permitting loading of DNA polymerase. After initiation quickly degrades to an ADP-DnaA complex that is not apt for DNA replication. Binds acidic phospholipids.</text>
</comment>
<keyword evidence="3 8" id="KW-0235">DNA replication</keyword>
<feature type="compositionally biased region" description="Low complexity" evidence="12">
    <location>
        <begin position="79"/>
        <end position="95"/>
    </location>
</feature>
<feature type="domain" description="AAA+ ATPase" evidence="13">
    <location>
        <begin position="281"/>
        <end position="489"/>
    </location>
</feature>
<evidence type="ECO:0000256" key="10">
    <source>
        <dbReference type="RuleBase" id="RU000577"/>
    </source>
</evidence>
<dbReference type="SMART" id="SM00382">
    <property type="entry name" value="AAA"/>
    <property type="match status" value="1"/>
</dbReference>
<dbReference type="InterPro" id="IPR013159">
    <property type="entry name" value="DnaA_C"/>
</dbReference>
<proteinExistence type="inferred from homology"/>
<evidence type="ECO:0000256" key="2">
    <source>
        <dbReference type="ARBA" id="ARBA00022490"/>
    </source>
</evidence>
<dbReference type="SMART" id="SM00760">
    <property type="entry name" value="Bac_DnaA_C"/>
    <property type="match status" value="1"/>
</dbReference>
<evidence type="ECO:0000313" key="16">
    <source>
        <dbReference type="Proteomes" id="UP001163255"/>
    </source>
</evidence>
<feature type="binding site" evidence="8">
    <location>
        <position position="292"/>
    </location>
    <ligand>
        <name>ATP</name>
        <dbReference type="ChEBI" id="CHEBI:30616"/>
    </ligand>
</feature>
<feature type="compositionally biased region" description="Basic and acidic residues" evidence="12">
    <location>
        <begin position="208"/>
        <end position="218"/>
    </location>
</feature>
<evidence type="ECO:0000256" key="1">
    <source>
        <dbReference type="ARBA" id="ARBA00006583"/>
    </source>
</evidence>
<dbReference type="PRINTS" id="PR00051">
    <property type="entry name" value="DNAA"/>
</dbReference>
<keyword evidence="6 8" id="KW-0446">Lipid-binding</keyword>
<comment type="similarity">
    <text evidence="1 8 11">Belongs to the DnaA family.</text>
</comment>
<dbReference type="SUPFAM" id="SSF48295">
    <property type="entry name" value="TrpR-like"/>
    <property type="match status" value="1"/>
</dbReference>
<feature type="binding site" evidence="8">
    <location>
        <position position="296"/>
    </location>
    <ligand>
        <name>ATP</name>
        <dbReference type="ChEBI" id="CHEBI:30616"/>
    </ligand>
</feature>
<evidence type="ECO:0000256" key="6">
    <source>
        <dbReference type="ARBA" id="ARBA00023121"/>
    </source>
</evidence>
<dbReference type="EMBL" id="CP103300">
    <property type="protein sequence ID" value="UYM18378.1"/>
    <property type="molecule type" value="Genomic_DNA"/>
</dbReference>
<dbReference type="InterPro" id="IPR020591">
    <property type="entry name" value="Chromosome_initiator_DnaA-like"/>
</dbReference>
<dbReference type="NCBIfam" id="TIGR00362">
    <property type="entry name" value="DnaA"/>
    <property type="match status" value="1"/>
</dbReference>
<feature type="compositionally biased region" description="Polar residues" evidence="12">
    <location>
        <begin position="96"/>
        <end position="123"/>
    </location>
</feature>
<evidence type="ECO:0000259" key="14">
    <source>
        <dbReference type="SMART" id="SM00760"/>
    </source>
</evidence>
<organism evidence="15 16">
    <name type="scientific">Endozoicomonas euniceicola</name>
    <dbReference type="NCBI Taxonomy" id="1234143"/>
    <lineage>
        <taxon>Bacteria</taxon>
        <taxon>Pseudomonadati</taxon>
        <taxon>Pseudomonadota</taxon>
        <taxon>Gammaproteobacteria</taxon>
        <taxon>Oceanospirillales</taxon>
        <taxon>Endozoicomonadaceae</taxon>
        <taxon>Endozoicomonas</taxon>
    </lineage>
</organism>
<keyword evidence="5 8" id="KW-0067">ATP-binding</keyword>
<evidence type="ECO:0000313" key="15">
    <source>
        <dbReference type="EMBL" id="UYM18378.1"/>
    </source>
</evidence>
<dbReference type="CDD" id="cd06571">
    <property type="entry name" value="Bac_DnaA_C"/>
    <property type="match status" value="1"/>
</dbReference>
<dbReference type="Gene3D" id="3.40.50.300">
    <property type="entry name" value="P-loop containing nucleotide triphosphate hydrolases"/>
    <property type="match status" value="1"/>
</dbReference>
<comment type="subunit">
    <text evidence="8">Oligomerizes as a right-handed, spiral filament on DNA at oriC.</text>
</comment>
<dbReference type="PANTHER" id="PTHR30050">
    <property type="entry name" value="CHROMOSOMAL REPLICATION INITIATOR PROTEIN DNAA"/>
    <property type="match status" value="1"/>
</dbReference>
<keyword evidence="4 8" id="KW-0547">Nucleotide-binding</keyword>
<dbReference type="InterPro" id="IPR001957">
    <property type="entry name" value="Chromosome_initiator_DnaA"/>
</dbReference>
<accession>A0ABY6H007</accession>
<evidence type="ECO:0000259" key="13">
    <source>
        <dbReference type="SMART" id="SM00382"/>
    </source>
</evidence>
<keyword evidence="7 8" id="KW-0238">DNA-binding</keyword>
<dbReference type="InterPro" id="IPR010921">
    <property type="entry name" value="Trp_repressor/repl_initiator"/>
</dbReference>
<comment type="subcellular location">
    <subcellularLocation>
        <location evidence="8">Cytoplasm</location>
    </subcellularLocation>
</comment>
<evidence type="ECO:0000256" key="3">
    <source>
        <dbReference type="ARBA" id="ARBA00022705"/>
    </source>
</evidence>
<feature type="region of interest" description="Domain I, interacts with DnaA modulators" evidence="8">
    <location>
        <begin position="1"/>
        <end position="169"/>
    </location>
</feature>
<dbReference type="Gene3D" id="1.10.8.60">
    <property type="match status" value="1"/>
</dbReference>
<evidence type="ECO:0000256" key="9">
    <source>
        <dbReference type="NCBIfam" id="TIGR00362"/>
    </source>
</evidence>
<evidence type="ECO:0000256" key="7">
    <source>
        <dbReference type="ARBA" id="ARBA00023125"/>
    </source>
</evidence>
<dbReference type="InterPro" id="IPR024633">
    <property type="entry name" value="DnaA_N_dom"/>
</dbReference>
<evidence type="ECO:0000256" key="12">
    <source>
        <dbReference type="SAM" id="MobiDB-lite"/>
    </source>
</evidence>
<feature type="region of interest" description="Domain IV, binds dsDNA" evidence="8">
    <location>
        <begin position="465"/>
        <end position="584"/>
    </location>
</feature>
<dbReference type="Pfam" id="PF08299">
    <property type="entry name" value="Bac_DnaA_C"/>
    <property type="match status" value="1"/>
</dbReference>
<sequence length="584" mass="65502">MPLELWQKCIDLLQDELSSQQFNTWIRPLKVMGDEHDLCLLAPNRFVSDWVKEKFLPRVEEILDELTDGQPPAVALAVSNRRPQSLSRRSSSRSSAQAGSGTPSFSSQFAQRSVASARETSASPKPALHNPILDSVKNTATGSDSKELQERTVTEKLVDNLEVSRAPAEPLLMQESLAVDEPLAEQPVDKVPVKPVTKQQRKVNPLKDTLKDSLKESDLETDEPDPSQEIVTPTRQVEVEGSIKHHSSLNTQFTFETFVEGKSNQLALAASKQVAENPGASYNPLFLYGGVGLGKTHLMHAVGNSLVKHNPNARVVYLHSERFVADMVKALQLNAINDFKRYYRSVDALLIDDIQFFAGKERSQEEFFHTFNALLEGGQQMILTCDRYPKEISGVEERLKSRFGWGLTVAVEPPELETRVAILMKKAEQHRVDLPHEAAFFIAQRIRSNVRELEGALKRVIASAHFMGRKIDIDLIRESLKDLLALQDKQVSIDNIQRTVAEYYKIKVADILSKRRSRSVARPRQIAMALSKELTSHSLPEIGDAYGGRDHTTVLHACRKVKELTGTDSEIRDDYKNLLRSLTS</sequence>
<dbReference type="InterPro" id="IPR013317">
    <property type="entry name" value="DnaA_dom"/>
</dbReference>
<feature type="binding site" evidence="8">
    <location>
        <position position="295"/>
    </location>
    <ligand>
        <name>ATP</name>
        <dbReference type="ChEBI" id="CHEBI:30616"/>
    </ligand>
</feature>
<dbReference type="InterPro" id="IPR003593">
    <property type="entry name" value="AAA+_ATPase"/>
</dbReference>
<feature type="domain" description="Chromosomal replication initiator DnaA C-terminal" evidence="14">
    <location>
        <begin position="492"/>
        <end position="561"/>
    </location>
</feature>
<keyword evidence="2 8" id="KW-0963">Cytoplasm</keyword>
<keyword evidence="16" id="KW-1185">Reference proteome</keyword>
<feature type="region of interest" description="Disordered" evidence="12">
    <location>
        <begin position="186"/>
        <end position="230"/>
    </location>
</feature>
<protein>
    <recommendedName>
        <fullName evidence="8 9">Chromosomal replication initiator protein DnaA</fullName>
    </recommendedName>
</protein>
<comment type="caution">
    <text evidence="8">Lacks conserved residue(s) required for the propagation of feature annotation.</text>
</comment>
<feature type="region of interest" description="Domain III, AAA+ region" evidence="8">
    <location>
        <begin position="248"/>
        <end position="464"/>
    </location>
</feature>
<dbReference type="Pfam" id="PF00308">
    <property type="entry name" value="Bac_DnaA"/>
    <property type="match status" value="1"/>
</dbReference>
<dbReference type="Gene3D" id="3.30.300.180">
    <property type="match status" value="1"/>
</dbReference>
<name>A0ABY6H007_9GAMM</name>
<dbReference type="Gene3D" id="1.10.1750.10">
    <property type="match status" value="1"/>
</dbReference>
<dbReference type="InterPro" id="IPR038454">
    <property type="entry name" value="DnaA_N_sf"/>
</dbReference>
<evidence type="ECO:0000256" key="11">
    <source>
        <dbReference type="RuleBase" id="RU004227"/>
    </source>
</evidence>
<dbReference type="CDD" id="cd00009">
    <property type="entry name" value="AAA"/>
    <property type="match status" value="1"/>
</dbReference>
<dbReference type="InterPro" id="IPR027417">
    <property type="entry name" value="P-loop_NTPase"/>
</dbReference>
<evidence type="ECO:0000256" key="8">
    <source>
        <dbReference type="HAMAP-Rule" id="MF_00377"/>
    </source>
</evidence>
<dbReference type="RefSeq" id="WP_262601143.1">
    <property type="nucleotide sequence ID" value="NZ_CP103300.1"/>
</dbReference>
<feature type="binding site" evidence="8">
    <location>
        <position position="294"/>
    </location>
    <ligand>
        <name>ATP</name>
        <dbReference type="ChEBI" id="CHEBI:30616"/>
    </ligand>
</feature>
<comment type="domain">
    <text evidence="8">Domain I is involved in oligomerization and binding regulators, domain II is flexibile and of varying length in different bacteria, domain III forms the AAA+ region, while domain IV binds dsDNA.</text>
</comment>
<gene>
    <name evidence="8 15" type="primary">dnaA</name>
    <name evidence="15" type="ORF">NX720_10865</name>
</gene>
<dbReference type="Pfam" id="PF11638">
    <property type="entry name" value="DnaA_N"/>
    <property type="match status" value="1"/>
</dbReference>
<dbReference type="HAMAP" id="MF_00377">
    <property type="entry name" value="DnaA_bact"/>
    <property type="match status" value="1"/>
</dbReference>
<feature type="region of interest" description="Disordered" evidence="12">
    <location>
        <begin position="78"/>
        <end position="152"/>
    </location>
</feature>
<dbReference type="PANTHER" id="PTHR30050:SF2">
    <property type="entry name" value="CHROMOSOMAL REPLICATION INITIATOR PROTEIN DNAA"/>
    <property type="match status" value="1"/>
</dbReference>